<dbReference type="Pfam" id="PF17846">
    <property type="entry name" value="XRN_M"/>
    <property type="match status" value="1"/>
</dbReference>
<evidence type="ECO:0000313" key="3">
    <source>
        <dbReference type="Proteomes" id="UP000887572"/>
    </source>
</evidence>
<reference evidence="4" key="1">
    <citation type="submission" date="2022-11" db="UniProtKB">
        <authorList>
            <consortium name="WormBaseParasite"/>
        </authorList>
    </citation>
    <scope>IDENTIFICATION</scope>
</reference>
<sequence>MEKESHSKIDRILLHVMTKISGRCALCSGRRVGSEFPGPKSERSASGERHTTKFACGRGGCASWKWFFPYHHAHFAFDFELISNFEPILTPPQAIQPTGAIDDVFPATSRCFQGVALLPFVEEKHRGIRLGLTDFLLAQNTLFSLVHEVHSEGSRLKQEDEKKTTAATEMDVEATDGEDGGKMKQQIGETITDRPKNGTISITGVKEKK</sequence>
<evidence type="ECO:0000256" key="1">
    <source>
        <dbReference type="SAM" id="MobiDB-lite"/>
    </source>
</evidence>
<feature type="region of interest" description="Disordered" evidence="1">
    <location>
        <begin position="154"/>
        <end position="183"/>
    </location>
</feature>
<feature type="compositionally biased region" description="Basic and acidic residues" evidence="1">
    <location>
        <begin position="154"/>
        <end position="164"/>
    </location>
</feature>
<evidence type="ECO:0000313" key="4">
    <source>
        <dbReference type="WBParaSite" id="Gr19_v10_g835.t1"/>
    </source>
</evidence>
<dbReference type="AlphaFoldDB" id="A0A914I8U8"/>
<dbReference type="WBParaSite" id="Gr19_v10_g835.t1">
    <property type="protein sequence ID" value="Gr19_v10_g835.t1"/>
    <property type="gene ID" value="Gr19_v10_g835"/>
</dbReference>
<proteinExistence type="predicted"/>
<accession>A0A914I8U8</accession>
<dbReference type="InterPro" id="IPR041412">
    <property type="entry name" value="Xrn1_helical"/>
</dbReference>
<dbReference type="Proteomes" id="UP000887572">
    <property type="component" value="Unplaced"/>
</dbReference>
<protein>
    <submittedName>
        <fullName evidence="4">Xrn1 helical domain-containing protein</fullName>
    </submittedName>
</protein>
<feature type="domain" description="Xrn1 helical" evidence="2">
    <location>
        <begin position="60"/>
        <end position="109"/>
    </location>
</feature>
<name>A0A914I8U8_GLORO</name>
<organism evidence="3 4">
    <name type="scientific">Globodera rostochiensis</name>
    <name type="common">Golden nematode worm</name>
    <name type="synonym">Heterodera rostochiensis</name>
    <dbReference type="NCBI Taxonomy" id="31243"/>
    <lineage>
        <taxon>Eukaryota</taxon>
        <taxon>Metazoa</taxon>
        <taxon>Ecdysozoa</taxon>
        <taxon>Nematoda</taxon>
        <taxon>Chromadorea</taxon>
        <taxon>Rhabditida</taxon>
        <taxon>Tylenchina</taxon>
        <taxon>Tylenchomorpha</taxon>
        <taxon>Tylenchoidea</taxon>
        <taxon>Heteroderidae</taxon>
        <taxon>Heteroderinae</taxon>
        <taxon>Globodera</taxon>
    </lineage>
</organism>
<keyword evidence="3" id="KW-1185">Reference proteome</keyword>
<evidence type="ECO:0000259" key="2">
    <source>
        <dbReference type="Pfam" id="PF17846"/>
    </source>
</evidence>